<dbReference type="SUPFAM" id="SSF55545">
    <property type="entry name" value="beta-N-acetylhexosaminidase-like domain"/>
    <property type="match status" value="1"/>
</dbReference>
<keyword evidence="1" id="KW-0378">Hydrolase</keyword>
<comment type="caution">
    <text evidence="4">The sequence shown here is derived from an EMBL/GenBank/DDBJ whole genome shotgun (WGS) entry which is preliminary data.</text>
</comment>
<keyword evidence="2" id="KW-0175">Coiled coil</keyword>
<dbReference type="GO" id="GO:0005975">
    <property type="term" value="P:carbohydrate metabolic process"/>
    <property type="evidence" value="ECO:0007669"/>
    <property type="project" value="UniProtKB-ARBA"/>
</dbReference>
<feature type="signal peptide" evidence="3">
    <location>
        <begin position="1"/>
        <end position="17"/>
    </location>
</feature>
<dbReference type="InterPro" id="IPR029018">
    <property type="entry name" value="Hex-like_dom2"/>
</dbReference>
<evidence type="ECO:0000256" key="3">
    <source>
        <dbReference type="SAM" id="SignalP"/>
    </source>
</evidence>
<sequence>MKNSKLFMFAACAVIFAACGKQTVRIMTPPEASNRVLFGAEQLQNSLDKAGYKVTVQHGDTTFSDPDVKTILLTEVNDTTLKKEGFHITTSGNLTKVSGRDGSGVIYGCRELIDRVSDSDNKLDFPQDLKDGPEMVLRGACVGLQKMTYLPGHGVYEYPYTPESFPWFYDKEQWIKYLDMLVANRMNSLYLWNGHPFASLVKLKDYPFALEVDEETFKKNEEMFSFLTEEADKRGIFVIQMFYNIILSKPFAEHYGLKTQDRNRPITPLIADYTRKSIAAFIEKYPNVGLLVCLGEAMATVEDDVEWFTKTIIPGVKDGLQALGRTDEPPIMVRAHDTDCKLVMDAALPIYKNLYTMHKYNGESLTTYEPRGPWTKIHTDLSSLGSIHISNVHILANLEPFRWGSPDFVQKVVKAMHDIHGANALHLYPQASYWDWPYTADKLPDGKREFQLDRDWIWYQTWGRYAWNSRRDRTEEMGYWNHQLAKFYGTSDENAGNIREAYEESGEIAPKLLRRFGITEGNRQTLLLGMFMSQFVNPYKYTIYPGFYESCGPEGEKLIEYVEKEWKKQPHVGELPLDIIAQAIAHGDKAVAAIDKAANSVSANKDEFARLQNDMHCYREFAYAFNLKVKAAKLVLDYQWGKDIKNLEEAIPLMEQGLVHYRKLVELTDDHYLYANSMQTAQRRIPIGGDDGKNKTWKEMLVHYEKELENFKANLALLKDRQSGKVATTAASFTAWAPATVKLVASTYPTVKLGEGTSLFTNVPGKVEAIAPELKGLTAFRFDGDKQREDGTNFTFENDAPVKLLVAYFKDDQKRYAKAPKLEIDASANDYGQAEPVLTNAVRINGMPLANVHAYSFPAGKHTLMLPKGYLQVLGFTSATDMKTRNAGLAGDEETMDWLFY</sequence>
<dbReference type="Gene3D" id="3.30.379.10">
    <property type="entry name" value="Chitobiase/beta-hexosaminidase domain 2-like"/>
    <property type="match status" value="1"/>
</dbReference>
<reference evidence="4" key="1">
    <citation type="submission" date="2020-08" db="EMBL/GenBank/DDBJ databases">
        <title>Genomic Encyclopedia of Type Strains, Phase IV (KMG-IV): sequencing the most valuable type-strain genomes for metagenomic binning, comparative biology and taxonomic classification.</title>
        <authorList>
            <person name="Goeker M."/>
        </authorList>
    </citation>
    <scope>NUCLEOTIDE SEQUENCE [LARGE SCALE GENOMIC DNA]</scope>
    <source>
        <strain evidence="4">DSM 105720</strain>
    </source>
</reference>
<evidence type="ECO:0000256" key="2">
    <source>
        <dbReference type="SAM" id="Coils"/>
    </source>
</evidence>
<dbReference type="AlphaFoldDB" id="A0A840CY18"/>
<evidence type="ECO:0000313" key="5">
    <source>
        <dbReference type="Proteomes" id="UP000560658"/>
    </source>
</evidence>
<organism evidence="4 5">
    <name type="scientific">Bacteroides reticulotermitis</name>
    <dbReference type="NCBI Taxonomy" id="1133319"/>
    <lineage>
        <taxon>Bacteria</taxon>
        <taxon>Pseudomonadati</taxon>
        <taxon>Bacteroidota</taxon>
        <taxon>Bacteroidia</taxon>
        <taxon>Bacteroidales</taxon>
        <taxon>Bacteroidaceae</taxon>
        <taxon>Bacteroides</taxon>
    </lineage>
</organism>
<evidence type="ECO:0000256" key="1">
    <source>
        <dbReference type="ARBA" id="ARBA00022801"/>
    </source>
</evidence>
<feature type="coiled-coil region" evidence="2">
    <location>
        <begin position="694"/>
        <end position="721"/>
    </location>
</feature>
<dbReference type="Proteomes" id="UP000560658">
    <property type="component" value="Unassembled WGS sequence"/>
</dbReference>
<dbReference type="EMBL" id="JACIER010000005">
    <property type="protein sequence ID" value="MBB4043761.1"/>
    <property type="molecule type" value="Genomic_DNA"/>
</dbReference>
<proteinExistence type="predicted"/>
<keyword evidence="5" id="KW-1185">Reference proteome</keyword>
<name>A0A840CY18_9BACE</name>
<dbReference type="RefSeq" id="WP_183208225.1">
    <property type="nucleotide sequence ID" value="NZ_JACIER010000005.1"/>
</dbReference>
<accession>A0A840CY18</accession>
<protein>
    <recommendedName>
        <fullName evidence="6">Beta-hexosaminidase bacterial type N-terminal domain-containing protein</fullName>
    </recommendedName>
</protein>
<evidence type="ECO:0008006" key="6">
    <source>
        <dbReference type="Google" id="ProtNLM"/>
    </source>
</evidence>
<feature type="chain" id="PRO_5033046528" description="Beta-hexosaminidase bacterial type N-terminal domain-containing protein" evidence="3">
    <location>
        <begin position="18"/>
        <end position="901"/>
    </location>
</feature>
<dbReference type="PROSITE" id="PS51257">
    <property type="entry name" value="PROKAR_LIPOPROTEIN"/>
    <property type="match status" value="1"/>
</dbReference>
<keyword evidence="3" id="KW-0732">Signal</keyword>
<gene>
    <name evidence="4" type="ORF">GGR06_001547</name>
</gene>
<evidence type="ECO:0000313" key="4">
    <source>
        <dbReference type="EMBL" id="MBB4043761.1"/>
    </source>
</evidence>
<dbReference type="GO" id="GO:0016787">
    <property type="term" value="F:hydrolase activity"/>
    <property type="evidence" value="ECO:0007669"/>
    <property type="project" value="UniProtKB-KW"/>
</dbReference>